<protein>
    <submittedName>
        <fullName evidence="2">DNA-binding protein</fullName>
    </submittedName>
</protein>
<gene>
    <name evidence="2" type="ORF">DSCW_63630</name>
</gene>
<dbReference type="PROSITE" id="PS51794">
    <property type="entry name" value="DAC"/>
    <property type="match status" value="1"/>
</dbReference>
<dbReference type="AlphaFoldDB" id="A0A5K7ZAR2"/>
<evidence type="ECO:0000313" key="2">
    <source>
        <dbReference type="EMBL" id="BBO78946.1"/>
    </source>
</evidence>
<keyword evidence="2" id="KW-0238">DNA-binding</keyword>
<dbReference type="EMBL" id="AP021875">
    <property type="protein sequence ID" value="BBO78946.1"/>
    <property type="molecule type" value="Genomic_DNA"/>
</dbReference>
<accession>A0A5K7ZAR2</accession>
<name>A0A5K7ZAR2_9BACT</name>
<sequence>MALSSFICHCIGDSLDGLRDGLSHFSGPSRAAIVFAMEPDAPMYIFDPQNLLGGHEPRLKELYVENQQWRSAPAIQRDSMKYNHIVPEKNLHMTGLISFGCRSGSVYYQIWFTEHHPDACSTGPTERWLEHAAWRFCLDMTGERAFYTGISGSFLREYATHAVRDDVVDRMNFLLGWDTRLRIYPILDTVLELSRTREEGAWPRGKLVFVEPQALPQLSFLARFPESERPSIENVKHVRKLLAAVEHSDLKLISDGRCVAGIAEEPLPDFTITADFRGGHGFLTVVDDPVCSFSDGTYQSRTRRANLVHIEEALLESALDSEVGNTVFKIVASLVHRAEDRKHGATLVIDLNVSPLTISGQCFDRPLDLQKPEILNLAKSLLRLDGALHIGADLHLHGFACLLDGRAIEGEDRARGARFNSALRFSAEHANIIIVVVSSDRPVSIIQSGVEISAACQWRPMSCGIVQPTRLDRWVDRNGD</sequence>
<dbReference type="Pfam" id="PF21750">
    <property type="entry name" value="DACNH"/>
    <property type="match status" value="1"/>
</dbReference>
<dbReference type="InterPro" id="IPR048555">
    <property type="entry name" value="DACNH"/>
</dbReference>
<dbReference type="GO" id="GO:0003677">
    <property type="term" value="F:DNA binding"/>
    <property type="evidence" value="ECO:0007669"/>
    <property type="project" value="UniProtKB-KW"/>
</dbReference>
<dbReference type="InterPro" id="IPR003390">
    <property type="entry name" value="DNA_integrity_scan_DisA_N"/>
</dbReference>
<dbReference type="Pfam" id="PF02457">
    <property type="entry name" value="DAC"/>
    <property type="match status" value="1"/>
</dbReference>
<dbReference type="KEGG" id="dwd:DSCW_63630"/>
<dbReference type="InterPro" id="IPR036888">
    <property type="entry name" value="DNA_integrity_DisA_N_sf"/>
</dbReference>
<organism evidence="2 3">
    <name type="scientific">Desulfosarcina widdelii</name>
    <dbReference type="NCBI Taxonomy" id="947919"/>
    <lineage>
        <taxon>Bacteria</taxon>
        <taxon>Pseudomonadati</taxon>
        <taxon>Thermodesulfobacteriota</taxon>
        <taxon>Desulfobacteria</taxon>
        <taxon>Desulfobacterales</taxon>
        <taxon>Desulfosarcinaceae</taxon>
        <taxon>Desulfosarcina</taxon>
    </lineage>
</organism>
<dbReference type="InterPro" id="IPR048552">
    <property type="entry name" value="DACND"/>
</dbReference>
<feature type="domain" description="DAC" evidence="1">
    <location>
        <begin position="312"/>
        <end position="460"/>
    </location>
</feature>
<dbReference type="RefSeq" id="WP_231715612.1">
    <property type="nucleotide sequence ID" value="NZ_AP021875.1"/>
</dbReference>
<dbReference type="Gene3D" id="3.40.1700.10">
    <property type="entry name" value="DNA integrity scanning protein, DisA, N-terminal domain"/>
    <property type="match status" value="1"/>
</dbReference>
<dbReference type="Pfam" id="PF21749">
    <property type="entry name" value="DACND"/>
    <property type="match status" value="1"/>
</dbReference>
<dbReference type="Proteomes" id="UP000427769">
    <property type="component" value="Chromosome"/>
</dbReference>
<dbReference type="SUPFAM" id="SSF143597">
    <property type="entry name" value="YojJ-like"/>
    <property type="match status" value="1"/>
</dbReference>
<proteinExistence type="predicted"/>
<reference evidence="2 3" key="1">
    <citation type="submission" date="2019-11" db="EMBL/GenBank/DDBJ databases">
        <title>Comparative genomics of hydrocarbon-degrading Desulfosarcina strains.</title>
        <authorList>
            <person name="Watanabe M."/>
            <person name="Kojima H."/>
            <person name="Fukui M."/>
        </authorList>
    </citation>
    <scope>NUCLEOTIDE SEQUENCE [LARGE SCALE GENOMIC DNA]</scope>
    <source>
        <strain evidence="2 3">PP31</strain>
    </source>
</reference>
<keyword evidence="3" id="KW-1185">Reference proteome</keyword>
<evidence type="ECO:0000313" key="3">
    <source>
        <dbReference type="Proteomes" id="UP000427769"/>
    </source>
</evidence>
<evidence type="ECO:0000259" key="1">
    <source>
        <dbReference type="PROSITE" id="PS51794"/>
    </source>
</evidence>